<feature type="compositionally biased region" description="Basic and acidic residues" evidence="11">
    <location>
        <begin position="300"/>
        <end position="312"/>
    </location>
</feature>
<dbReference type="OrthoDB" id="302728at2759"/>
<dbReference type="PROSITE" id="PS50216">
    <property type="entry name" value="DHHC"/>
    <property type="match status" value="1"/>
</dbReference>
<reference evidence="13" key="1">
    <citation type="submission" date="2023-01" db="EMBL/GenBank/DDBJ databases">
        <authorList>
            <person name="Van Ghelder C."/>
            <person name="Rancurel C."/>
        </authorList>
    </citation>
    <scope>NUCLEOTIDE SEQUENCE</scope>
    <source>
        <strain evidence="13">CNCM I-4278</strain>
    </source>
</reference>
<feature type="transmembrane region" description="Helical" evidence="10">
    <location>
        <begin position="217"/>
        <end position="239"/>
    </location>
</feature>
<keyword evidence="7" id="KW-0449">Lipoprotein</keyword>
<comment type="caution">
    <text evidence="13">The sequence shown here is derived from an EMBL/GenBank/DDBJ whole genome shotgun (WGS) entry which is preliminary data.</text>
</comment>
<feature type="compositionally biased region" description="Polar residues" evidence="11">
    <location>
        <begin position="478"/>
        <end position="490"/>
    </location>
</feature>
<feature type="transmembrane region" description="Helical" evidence="10">
    <location>
        <begin position="174"/>
        <end position="197"/>
    </location>
</feature>
<feature type="transmembrane region" description="Helical" evidence="10">
    <location>
        <begin position="71"/>
        <end position="90"/>
    </location>
</feature>
<evidence type="ECO:0000256" key="1">
    <source>
        <dbReference type="ARBA" id="ARBA00004141"/>
    </source>
</evidence>
<dbReference type="EMBL" id="CAOQHR010000003">
    <property type="protein sequence ID" value="CAI6332651.1"/>
    <property type="molecule type" value="Genomic_DNA"/>
</dbReference>
<dbReference type="GO" id="GO:0016020">
    <property type="term" value="C:membrane"/>
    <property type="evidence" value="ECO:0007669"/>
    <property type="project" value="UniProtKB-SubCell"/>
</dbReference>
<dbReference type="GO" id="GO:0019706">
    <property type="term" value="F:protein-cysteine S-palmitoyltransferase activity"/>
    <property type="evidence" value="ECO:0007669"/>
    <property type="project" value="UniProtKB-EC"/>
</dbReference>
<dbReference type="PANTHER" id="PTHR12246">
    <property type="entry name" value="PALMITOYLTRANSFERASE ZDHHC16"/>
    <property type="match status" value="1"/>
</dbReference>
<organism evidence="13 14">
    <name type="scientific">Periconia digitata</name>
    <dbReference type="NCBI Taxonomy" id="1303443"/>
    <lineage>
        <taxon>Eukaryota</taxon>
        <taxon>Fungi</taxon>
        <taxon>Dikarya</taxon>
        <taxon>Ascomycota</taxon>
        <taxon>Pezizomycotina</taxon>
        <taxon>Dothideomycetes</taxon>
        <taxon>Pleosporomycetidae</taxon>
        <taxon>Pleosporales</taxon>
        <taxon>Massarineae</taxon>
        <taxon>Periconiaceae</taxon>
        <taxon>Periconia</taxon>
    </lineage>
</organism>
<feature type="region of interest" description="Disordered" evidence="11">
    <location>
        <begin position="295"/>
        <end position="341"/>
    </location>
</feature>
<comment type="catalytic activity">
    <reaction evidence="9 10">
        <text>L-cysteinyl-[protein] + hexadecanoyl-CoA = S-hexadecanoyl-L-cysteinyl-[protein] + CoA</text>
        <dbReference type="Rhea" id="RHEA:36683"/>
        <dbReference type="Rhea" id="RHEA-COMP:10131"/>
        <dbReference type="Rhea" id="RHEA-COMP:11032"/>
        <dbReference type="ChEBI" id="CHEBI:29950"/>
        <dbReference type="ChEBI" id="CHEBI:57287"/>
        <dbReference type="ChEBI" id="CHEBI:57379"/>
        <dbReference type="ChEBI" id="CHEBI:74151"/>
        <dbReference type="EC" id="2.3.1.225"/>
    </reaction>
</comment>
<accession>A0A9W4UCZ8</accession>
<keyword evidence="2 10" id="KW-0808">Transferase</keyword>
<dbReference type="InterPro" id="IPR001594">
    <property type="entry name" value="Palmitoyltrfase_DHHC"/>
</dbReference>
<evidence type="ECO:0000256" key="10">
    <source>
        <dbReference type="RuleBase" id="RU079119"/>
    </source>
</evidence>
<proteinExistence type="inferred from homology"/>
<evidence type="ECO:0000256" key="9">
    <source>
        <dbReference type="ARBA" id="ARBA00048048"/>
    </source>
</evidence>
<keyword evidence="3 10" id="KW-0812">Transmembrane</keyword>
<evidence type="ECO:0000259" key="12">
    <source>
        <dbReference type="Pfam" id="PF01529"/>
    </source>
</evidence>
<evidence type="ECO:0000256" key="3">
    <source>
        <dbReference type="ARBA" id="ARBA00022692"/>
    </source>
</evidence>
<evidence type="ECO:0000313" key="14">
    <source>
        <dbReference type="Proteomes" id="UP001152607"/>
    </source>
</evidence>
<keyword evidence="8 10" id="KW-0012">Acyltransferase</keyword>
<dbReference type="AlphaFoldDB" id="A0A9W4UCZ8"/>
<evidence type="ECO:0000256" key="2">
    <source>
        <dbReference type="ARBA" id="ARBA00022679"/>
    </source>
</evidence>
<feature type="transmembrane region" description="Helical" evidence="10">
    <location>
        <begin position="29"/>
        <end position="51"/>
    </location>
</feature>
<feature type="compositionally biased region" description="Acidic residues" evidence="11">
    <location>
        <begin position="532"/>
        <end position="544"/>
    </location>
</feature>
<dbReference type="InterPro" id="IPR039859">
    <property type="entry name" value="PFA4/ZDH16/20/ERF2-like"/>
</dbReference>
<evidence type="ECO:0000256" key="8">
    <source>
        <dbReference type="ARBA" id="ARBA00023315"/>
    </source>
</evidence>
<keyword evidence="14" id="KW-1185">Reference proteome</keyword>
<evidence type="ECO:0000256" key="6">
    <source>
        <dbReference type="ARBA" id="ARBA00023139"/>
    </source>
</evidence>
<dbReference type="Pfam" id="PF01529">
    <property type="entry name" value="DHHC"/>
    <property type="match status" value="1"/>
</dbReference>
<feature type="region of interest" description="Disordered" evidence="11">
    <location>
        <begin position="530"/>
        <end position="631"/>
    </location>
</feature>
<evidence type="ECO:0000313" key="13">
    <source>
        <dbReference type="EMBL" id="CAI6332651.1"/>
    </source>
</evidence>
<comment type="similarity">
    <text evidence="10">Belongs to the DHHC palmitoyltransferase family.</text>
</comment>
<protein>
    <recommendedName>
        <fullName evidence="10">Palmitoyltransferase</fullName>
        <ecNumber evidence="10">2.3.1.225</ecNumber>
    </recommendedName>
</protein>
<sequence length="631" mass="71590">MATLGSPSPPSSPSRAMRRRGWARRVERYCCVAVTYFPLLFVYGLTSWAVWVEAGIGFLPAKNPWTGKLTSFLGVSLYILLNWSYTTAVFTDPGSPLNLNNGYTHLPMQEEGGPQYTSFTVKTSTGDLRYCKKCQTKKPDRSHHCSTCKRCVLKMDHHCPWLATCVGLYNYKAFLLFLTYTTLFCWVCFVTCATWVWTEIISDPQISESFMSINYVLLAVLAGIIGIVLTGFTGWHIWLTVRGQTTIESLEKTRYLSPIRNSMRDQLNDRNYIDAQANGRASISDQLREIHANALPGVTRPEEGESTPHSRSPEPTSAHMSNGYSHHSYSSYEQRERQHEQDRYASYLEELDNERLPNAFDLGWKRNLGHIFGPSPLLWAIPVRTTTGDGWSWEASPEWVEACDRVKQARETEDRIQKQRERAAGWGVDSPTEAEFRRTGHPPPPEGWQIKRFSPPRSRAPRRPEWQTSRRPGDDSRYLTTSNGIVSTPQVGRRSASKADQILGRESGMYADGDVQLQNLDRRRFDQYNYISDDDDDDDYEEDVDAPKASTNESASRAKTPPPPRVVPLPRGTKDWNDIPDDFLKVQGRPPPVQPRRQSKSPEPTANHDSPSSASIKKPNGAEWDDWGQDS</sequence>
<keyword evidence="4 10" id="KW-1133">Transmembrane helix</keyword>
<feature type="domain" description="Palmitoyltransferase DHHC" evidence="12">
    <location>
        <begin position="126"/>
        <end position="252"/>
    </location>
</feature>
<name>A0A9W4UCZ8_9PLEO</name>
<dbReference type="Proteomes" id="UP001152607">
    <property type="component" value="Unassembled WGS sequence"/>
</dbReference>
<dbReference type="EC" id="2.3.1.225" evidence="10"/>
<keyword evidence="6" id="KW-0564">Palmitate</keyword>
<gene>
    <name evidence="13" type="ORF">PDIGIT_LOCUS5678</name>
</gene>
<keyword evidence="5 10" id="KW-0472">Membrane</keyword>
<evidence type="ECO:0000256" key="4">
    <source>
        <dbReference type="ARBA" id="ARBA00022989"/>
    </source>
</evidence>
<evidence type="ECO:0000256" key="7">
    <source>
        <dbReference type="ARBA" id="ARBA00023288"/>
    </source>
</evidence>
<evidence type="ECO:0000256" key="11">
    <source>
        <dbReference type="SAM" id="MobiDB-lite"/>
    </source>
</evidence>
<feature type="region of interest" description="Disordered" evidence="11">
    <location>
        <begin position="418"/>
        <end position="499"/>
    </location>
</feature>
<evidence type="ECO:0000256" key="5">
    <source>
        <dbReference type="ARBA" id="ARBA00023136"/>
    </source>
</evidence>
<feature type="compositionally biased region" description="Polar residues" evidence="11">
    <location>
        <begin position="313"/>
        <end position="323"/>
    </location>
</feature>
<comment type="subcellular location">
    <subcellularLocation>
        <location evidence="1">Membrane</location>
        <topology evidence="1">Multi-pass membrane protein</topology>
    </subcellularLocation>
</comment>
<comment type="domain">
    <text evidence="10">The DHHC domain is required for palmitoyltransferase activity.</text>
</comment>